<dbReference type="PANTHER" id="PTHR15454">
    <property type="entry name" value="NISCHARIN RELATED"/>
    <property type="match status" value="1"/>
</dbReference>
<keyword evidence="6" id="KW-0677">Repeat</keyword>
<dbReference type="SUPFAM" id="SSF52075">
    <property type="entry name" value="Outer arm dynein light chain 1"/>
    <property type="match status" value="1"/>
</dbReference>
<dbReference type="Pfam" id="PF25624">
    <property type="entry name" value="PH_S11IP_C"/>
    <property type="match status" value="1"/>
</dbReference>
<feature type="region of interest" description="Disordered" evidence="7">
    <location>
        <begin position="791"/>
        <end position="915"/>
    </location>
</feature>
<dbReference type="EMBL" id="JAIWYP010000012">
    <property type="protein sequence ID" value="KAH3730838.1"/>
    <property type="molecule type" value="Genomic_DNA"/>
</dbReference>
<evidence type="ECO:0000259" key="9">
    <source>
        <dbReference type="Pfam" id="PF23142"/>
    </source>
</evidence>
<comment type="subcellular location">
    <subcellularLocation>
        <location evidence="1">Cytoplasm</location>
    </subcellularLocation>
</comment>
<evidence type="ECO:0000259" key="10">
    <source>
        <dbReference type="Pfam" id="PF25357"/>
    </source>
</evidence>
<dbReference type="Proteomes" id="UP000828390">
    <property type="component" value="Unassembled WGS sequence"/>
</dbReference>
<proteinExistence type="inferred from homology"/>
<feature type="compositionally biased region" description="Polar residues" evidence="7">
    <location>
        <begin position="1194"/>
        <end position="1216"/>
    </location>
</feature>
<keyword evidence="4" id="KW-0963">Cytoplasm</keyword>
<evidence type="ECO:0000256" key="7">
    <source>
        <dbReference type="SAM" id="MobiDB-lite"/>
    </source>
</evidence>
<feature type="region of interest" description="Disordered" evidence="7">
    <location>
        <begin position="1257"/>
        <end position="1309"/>
    </location>
</feature>
<name>A0A9D4CV64_DREPO</name>
<organism evidence="12 13">
    <name type="scientific">Dreissena polymorpha</name>
    <name type="common">Zebra mussel</name>
    <name type="synonym">Mytilus polymorpha</name>
    <dbReference type="NCBI Taxonomy" id="45954"/>
    <lineage>
        <taxon>Eukaryota</taxon>
        <taxon>Metazoa</taxon>
        <taxon>Spiralia</taxon>
        <taxon>Lophotrochozoa</taxon>
        <taxon>Mollusca</taxon>
        <taxon>Bivalvia</taxon>
        <taxon>Autobranchia</taxon>
        <taxon>Heteroconchia</taxon>
        <taxon>Euheterodonta</taxon>
        <taxon>Imparidentia</taxon>
        <taxon>Neoheterodontei</taxon>
        <taxon>Myida</taxon>
        <taxon>Dreissenoidea</taxon>
        <taxon>Dreissenidae</taxon>
        <taxon>Dreissena</taxon>
    </lineage>
</organism>
<feature type="compositionally biased region" description="Basic and acidic residues" evidence="7">
    <location>
        <begin position="1125"/>
        <end position="1135"/>
    </location>
</feature>
<feature type="domain" description="Serine/threonine-protein kinase 11-interacting protein PH" evidence="10">
    <location>
        <begin position="641"/>
        <end position="734"/>
    </location>
</feature>
<comment type="caution">
    <text evidence="12">The sequence shown here is derived from an EMBL/GenBank/DDBJ whole genome shotgun (WGS) entry which is preliminary data.</text>
</comment>
<feature type="compositionally biased region" description="Basic residues" evidence="7">
    <location>
        <begin position="361"/>
        <end position="373"/>
    </location>
</feature>
<feature type="compositionally biased region" description="Polar residues" evidence="7">
    <location>
        <begin position="1147"/>
        <end position="1172"/>
    </location>
</feature>
<reference evidence="12" key="2">
    <citation type="submission" date="2020-11" db="EMBL/GenBank/DDBJ databases">
        <authorList>
            <person name="McCartney M.A."/>
            <person name="Auch B."/>
            <person name="Kono T."/>
            <person name="Mallez S."/>
            <person name="Becker A."/>
            <person name="Gohl D.M."/>
            <person name="Silverstein K.A.T."/>
            <person name="Koren S."/>
            <person name="Bechman K.B."/>
            <person name="Herman A."/>
            <person name="Abrahante J.E."/>
            <person name="Garbe J."/>
        </authorList>
    </citation>
    <scope>NUCLEOTIDE SEQUENCE</scope>
    <source>
        <strain evidence="12">Duluth1</strain>
        <tissue evidence="12">Whole animal</tissue>
    </source>
</reference>
<feature type="compositionally biased region" description="Low complexity" evidence="7">
    <location>
        <begin position="1173"/>
        <end position="1188"/>
    </location>
</feature>
<evidence type="ECO:0000256" key="5">
    <source>
        <dbReference type="ARBA" id="ARBA00022614"/>
    </source>
</evidence>
<evidence type="ECO:0000256" key="2">
    <source>
        <dbReference type="ARBA" id="ARBA00008771"/>
    </source>
</evidence>
<dbReference type="InterPro" id="IPR057292">
    <property type="entry name" value="PH_S11IP"/>
</dbReference>
<evidence type="ECO:0000259" key="11">
    <source>
        <dbReference type="Pfam" id="PF25624"/>
    </source>
</evidence>
<feature type="domain" description="STK11-interacting protein C-terminal PH" evidence="11">
    <location>
        <begin position="1481"/>
        <end position="1610"/>
    </location>
</feature>
<evidence type="ECO:0000259" key="8">
    <source>
        <dbReference type="Pfam" id="PF15904"/>
    </source>
</evidence>
<feature type="region of interest" description="Disordered" evidence="7">
    <location>
        <begin position="353"/>
        <end position="378"/>
    </location>
</feature>
<feature type="compositionally biased region" description="Low complexity" evidence="7">
    <location>
        <begin position="896"/>
        <end position="912"/>
    </location>
</feature>
<comment type="similarity">
    <text evidence="2">Belongs to the STK11IP family.</text>
</comment>
<dbReference type="Pfam" id="PF23142">
    <property type="entry name" value="PH_PLEKHM2"/>
    <property type="match status" value="1"/>
</dbReference>
<dbReference type="InterPro" id="IPR031782">
    <property type="entry name" value="LIP1_N"/>
</dbReference>
<feature type="compositionally biased region" description="Polar residues" evidence="7">
    <location>
        <begin position="1260"/>
        <end position="1290"/>
    </location>
</feature>
<keyword evidence="13" id="KW-1185">Reference proteome</keyword>
<reference evidence="12" key="1">
    <citation type="journal article" date="2019" name="bioRxiv">
        <title>The Genome of the Zebra Mussel, Dreissena polymorpha: A Resource for Invasive Species Research.</title>
        <authorList>
            <person name="McCartney M.A."/>
            <person name="Auch B."/>
            <person name="Kono T."/>
            <person name="Mallez S."/>
            <person name="Zhang Y."/>
            <person name="Obille A."/>
            <person name="Becker A."/>
            <person name="Abrahante J.E."/>
            <person name="Garbe J."/>
            <person name="Badalamenti J.P."/>
            <person name="Herman A."/>
            <person name="Mangelson H."/>
            <person name="Liachko I."/>
            <person name="Sullivan S."/>
            <person name="Sone E.D."/>
            <person name="Koren S."/>
            <person name="Silverstein K.A.T."/>
            <person name="Beckman K.B."/>
            <person name="Gohl D.M."/>
        </authorList>
    </citation>
    <scope>NUCLEOTIDE SEQUENCE</scope>
    <source>
        <strain evidence="12">Duluth1</strain>
        <tissue evidence="12">Whole animal</tissue>
    </source>
</reference>
<dbReference type="Gene3D" id="3.80.10.10">
    <property type="entry name" value="Ribonuclease Inhibitor"/>
    <property type="match status" value="2"/>
</dbReference>
<dbReference type="PANTHER" id="PTHR15454:SF69">
    <property type="entry name" value="SERINE_THREONINE-PROTEIN KINASE 11-INTERACTING PROTEIN"/>
    <property type="match status" value="1"/>
</dbReference>
<feature type="domain" description="LKB1 serine/threonine kinase interacting protein 1 N-terminal" evidence="8">
    <location>
        <begin position="2"/>
        <end position="93"/>
    </location>
</feature>
<dbReference type="InterPro" id="IPR057676">
    <property type="entry name" value="PH_S11IP_C"/>
</dbReference>
<evidence type="ECO:0000313" key="12">
    <source>
        <dbReference type="EMBL" id="KAH3730838.1"/>
    </source>
</evidence>
<feature type="compositionally biased region" description="Basic and acidic residues" evidence="7">
    <location>
        <begin position="873"/>
        <end position="885"/>
    </location>
</feature>
<feature type="compositionally biased region" description="Basic and acidic residues" evidence="7">
    <location>
        <begin position="810"/>
        <end position="819"/>
    </location>
</feature>
<protein>
    <recommendedName>
        <fullName evidence="3">Serine/threonine-protein kinase 11-interacting protein</fullName>
    </recommendedName>
</protein>
<feature type="compositionally biased region" description="Polar residues" evidence="7">
    <location>
        <begin position="861"/>
        <end position="871"/>
    </location>
</feature>
<evidence type="ECO:0000256" key="1">
    <source>
        <dbReference type="ARBA" id="ARBA00004496"/>
    </source>
</evidence>
<feature type="domain" description="PLEKHM2 PH" evidence="9">
    <location>
        <begin position="1313"/>
        <end position="1441"/>
    </location>
</feature>
<feature type="compositionally biased region" description="Basic and acidic residues" evidence="7">
    <location>
        <begin position="1298"/>
        <end position="1309"/>
    </location>
</feature>
<dbReference type="InterPro" id="IPR057288">
    <property type="entry name" value="PH_PLEKHM2"/>
</dbReference>
<feature type="region of interest" description="Disordered" evidence="7">
    <location>
        <begin position="1091"/>
        <end position="1242"/>
    </location>
</feature>
<evidence type="ECO:0000256" key="4">
    <source>
        <dbReference type="ARBA" id="ARBA00022490"/>
    </source>
</evidence>
<accession>A0A9D4CV64</accession>
<keyword evidence="5" id="KW-0433">Leucine-rich repeat</keyword>
<dbReference type="GO" id="GO:0005737">
    <property type="term" value="C:cytoplasm"/>
    <property type="evidence" value="ECO:0007669"/>
    <property type="project" value="UniProtKB-SubCell"/>
</dbReference>
<dbReference type="Pfam" id="PF25357">
    <property type="entry name" value="PH_S11IP"/>
    <property type="match status" value="1"/>
</dbReference>
<evidence type="ECO:0000256" key="3">
    <source>
        <dbReference type="ARBA" id="ARBA00020683"/>
    </source>
</evidence>
<gene>
    <name evidence="12" type="ORF">DPMN_056836</name>
</gene>
<feature type="compositionally biased region" description="Basic and acidic residues" evidence="7">
    <location>
        <begin position="1232"/>
        <end position="1242"/>
    </location>
</feature>
<dbReference type="InterPro" id="IPR032675">
    <property type="entry name" value="LRR_dom_sf"/>
</dbReference>
<sequence>MAERKIVLDLTELLQKNADKVLSGETKLCLTTSSLGIIATSLRKFSDSANEYPSVGGKKLSAQQQAAELQRWREHVKTLYDFVLKVKALKVLHGTNTMRSPVMIARFQSVQVLEIKRLPIHMVEGLSKLRGTLIELRVSKSLQTLMDLLEICGGDRSSGLVWPQLKTLYLSYNSLKQLDTSLRFVPFVEVLDLSHNNLSQTQDFLKCLAELVRVNLGFNMLTSVPEFFGGSRLRTVVLRNNQLDNLQGMEKLSMLEELDVADNLLIEHDKLQPIAGLNRLMVLCVNGNPLSYKTNHRLLTVRQISPLAGVGAFLLDGQRLSQEELAVLKQNRAQVVHQEFPDESQVDNQIAESQLFPSSHTSKKKHGHRRRPSKERIPKIADIEDSLLEEHSSRVTPAVTPGSSYMEDRNVAVEIETMREHLQDNWLKALNVDQTDSVPKVEPVLPKGSNSVKEENYVTQTEQTVNTLNASQMHMGQSVAQTKAISRTTNTSQVQMEVEKTPISQAAKEATQTKEASSVLPKNAVASTVKVTPASPSEFPMKDTTDIYAVSAEKLRKSSQPTTHPDERIVPLVASTVKVTPASPSEFIMKDTTDIYAVPAEKLRKSSQQTTHPDERIVPQFYTQTSTSSTLSDSDVQSTEYDDECDPYIVMVPGEDMKNIIVSLNRRFLLEKDLNGKLLCCLDMNCLLNVIQTEEICHGSDIMSGLQFYVLRLKFDYVRKDFRERAYAMEDSTDAWNLLREFSKHLKSDKSSHIMMQCLKCRTEFQQPQQGDDEEARAIYKCPSCKSTMVIRSDKPPVPPVSPGSSPGDGKNRLNDRPPDMSQKLLAPKNVPKEQSISRFSRRRSPIRSLSPNVGIASARRGSSPNISGRTSPKRDLSPKKEWSPRRGSTPGNGGQSPQRGRSPPRAASPPRLGVSLKDRVDYLIDYKSSKASVTEDTQQSTMSEQTVASTIVVHTSWSDDPPLTSSKYSHQSSVSSVESDITILSKRCSQANLLENETIIENASIVSSDSDIVQLRKSNTIINESIHGIWKTNEQGHITPMGSPLSNSVCSSMVSSVYENTLAGAGDDGPNVHKAQTTDTEEDAIVVRQSRRIRGSPSPSRKNRIAAIYDSDDSDKVQKRKKSVERSDVKETNREYSIYDTDDSHNSSGHSVYNTARSQPDSEHSNNLSVHSDNNNQSSSFSSPLRSNRSRTKSPNQRKLTQSAVDYEQNTSENQVPDFPSDLSPIKQRVQKSDHRSDHRSAFIYDNVSNISENERSVGLSSNISRDSNGDTSFNQSQSQKGSANTTGSGPLPWEIEENKGKASGKDESLNHEEFVNIDHRVQLHLELKVFKGEESAKCAIQCDVVQYMKVAPIKSILVISTHRILLFEITGESTSSDDWLVCYEDQLITELRYIDIGLGYQTLRLEFGTECASYSLLIADEGRCKQFLTLISDILQKVAMSDHSRLEGIIKSSPVTLGNLRAQVIHAPGEEPDPEAEPQELVRYLMVQLVNEDDKGQLLGLVITTTDLVLVEENHQWPLPRLQAPLSESIKGKQFTVKHREKINNIESLMFNEYNPRELRLTFFESSNANSVKAVWLITLETVKGVKSLVDAIRVPWEQEFGVSLDITSTSFSETE</sequence>
<dbReference type="Pfam" id="PF15904">
    <property type="entry name" value="LIP1"/>
    <property type="match status" value="1"/>
</dbReference>
<evidence type="ECO:0000313" key="13">
    <source>
        <dbReference type="Proteomes" id="UP000828390"/>
    </source>
</evidence>
<evidence type="ECO:0000256" key="6">
    <source>
        <dbReference type="ARBA" id="ARBA00022737"/>
    </source>
</evidence>